<name>A6HEN7_RAT</name>
<protein>
    <submittedName>
        <fullName evidence="1">RCG34491</fullName>
    </submittedName>
</protein>
<dbReference type="AlphaFoldDB" id="A6HEN7"/>
<evidence type="ECO:0000313" key="2">
    <source>
        <dbReference type="Proteomes" id="UP000234681"/>
    </source>
</evidence>
<proteinExistence type="predicted"/>
<organism evidence="1 2">
    <name type="scientific">Rattus norvegicus</name>
    <name type="common">Rat</name>
    <dbReference type="NCBI Taxonomy" id="10116"/>
    <lineage>
        <taxon>Eukaryota</taxon>
        <taxon>Metazoa</taxon>
        <taxon>Chordata</taxon>
        <taxon>Craniata</taxon>
        <taxon>Vertebrata</taxon>
        <taxon>Euteleostomi</taxon>
        <taxon>Mammalia</taxon>
        <taxon>Eutheria</taxon>
        <taxon>Euarchontoglires</taxon>
        <taxon>Glires</taxon>
        <taxon>Rodentia</taxon>
        <taxon>Myomorpha</taxon>
        <taxon>Muroidea</taxon>
        <taxon>Muridae</taxon>
        <taxon>Murinae</taxon>
        <taxon>Rattus</taxon>
    </lineage>
</organism>
<gene>
    <name evidence="1" type="ORF">rCG_34491</name>
</gene>
<dbReference type="EMBL" id="CH473948">
    <property type="protein sequence ID" value="EDM04492.1"/>
    <property type="molecule type" value="Genomic_DNA"/>
</dbReference>
<dbReference type="Proteomes" id="UP000234681">
    <property type="component" value="Chromosome 10"/>
</dbReference>
<accession>A6HEN7</accession>
<reference evidence="1 2" key="1">
    <citation type="submission" date="2005-07" db="EMBL/GenBank/DDBJ databases">
        <authorList>
            <person name="Mural R.J."/>
            <person name="Li P.W."/>
            <person name="Adams M.D."/>
            <person name="Amanatides P.G."/>
            <person name="Baden-Tillson H."/>
            <person name="Barnstead M."/>
            <person name="Chin S.H."/>
            <person name="Dew I."/>
            <person name="Evans C.A."/>
            <person name="Ferriera S."/>
            <person name="Flanigan M."/>
            <person name="Fosler C."/>
            <person name="Glodek A."/>
            <person name="Gu Z."/>
            <person name="Holt R.A."/>
            <person name="Jennings D."/>
            <person name="Kraft C.L."/>
            <person name="Lu F."/>
            <person name="Nguyen T."/>
            <person name="Nusskern D.R."/>
            <person name="Pfannkoch C.M."/>
            <person name="Sitter C."/>
            <person name="Sutton G.G."/>
            <person name="Venter J.C."/>
            <person name="Wang Z."/>
            <person name="Woodage T."/>
            <person name="Zheng X.H."/>
            <person name="Zhong F."/>
        </authorList>
    </citation>
    <scope>NUCLEOTIDE SEQUENCE [LARGE SCALE GENOMIC DNA]</scope>
    <source>
        <strain>BN</strain>
        <strain evidence="2">Sprague-Dawley</strain>
    </source>
</reference>
<evidence type="ECO:0000313" key="1">
    <source>
        <dbReference type="EMBL" id="EDM04492.1"/>
    </source>
</evidence>
<sequence>MRCGIISVSECLAKATQRKTNYFSSPFKAAVHQSHLLCICTQESERDEWMISSMSYSHSGQDPHSWNGAAHIQGRQQLFWGLTTHDHTRLQKRNPNLSADWLRLACS</sequence>